<evidence type="ECO:0000313" key="8">
    <source>
        <dbReference type="EMBL" id="KAJ9660373.1"/>
    </source>
</evidence>
<comment type="function">
    <text evidence="6">Required for exosome-dependent processing of pre-rRNA and small nucleolar RNA (snRNA) precursors. Involved in processing of 35S pre-rRNA at the A0, A1 and A2 sites.</text>
</comment>
<dbReference type="InterPro" id="IPR007146">
    <property type="entry name" value="Sas10/Utp3/C1D"/>
</dbReference>
<keyword evidence="4 6" id="KW-0694">RNA-binding</keyword>
<feature type="compositionally biased region" description="Basic and acidic residues" evidence="7">
    <location>
        <begin position="218"/>
        <end position="238"/>
    </location>
</feature>
<comment type="similarity">
    <text evidence="2 6">Belongs to the C1D family.</text>
</comment>
<name>A0ABQ9NNR8_9PEZI</name>
<comment type="caution">
    <text evidence="8">The sequence shown here is derived from an EMBL/GenBank/DDBJ whole genome shotgun (WGS) entry which is preliminary data.</text>
</comment>
<keyword evidence="9" id="KW-1185">Reference proteome</keyword>
<evidence type="ECO:0000256" key="6">
    <source>
        <dbReference type="RuleBase" id="RU368003"/>
    </source>
</evidence>
<feature type="compositionally biased region" description="Basic and acidic residues" evidence="7">
    <location>
        <begin position="188"/>
        <end position="206"/>
    </location>
</feature>
<protein>
    <recommendedName>
        <fullName evidence="6">Exosome complex protein</fullName>
    </recommendedName>
</protein>
<dbReference type="InterPro" id="IPR011082">
    <property type="entry name" value="Exosome-assoc_fac/DNA_repair"/>
</dbReference>
<feature type="compositionally biased region" description="Basic residues" evidence="7">
    <location>
        <begin position="243"/>
        <end position="258"/>
    </location>
</feature>
<dbReference type="EMBL" id="JAPDRL010000066">
    <property type="protein sequence ID" value="KAJ9660373.1"/>
    <property type="molecule type" value="Genomic_DNA"/>
</dbReference>
<keyword evidence="3 6" id="KW-0698">rRNA processing</keyword>
<reference evidence="8" key="1">
    <citation type="submission" date="2022-10" db="EMBL/GenBank/DDBJ databases">
        <title>Culturing micro-colonial fungi from biological soil crusts in the Mojave desert and describing Neophaeococcomyces mojavensis, and introducing the new genera and species Taxawa tesnikishii.</title>
        <authorList>
            <person name="Kurbessoian T."/>
            <person name="Stajich J.E."/>
        </authorList>
    </citation>
    <scope>NUCLEOTIDE SEQUENCE</scope>
    <source>
        <strain evidence="8">TK_1</strain>
    </source>
</reference>
<dbReference type="Pfam" id="PF04000">
    <property type="entry name" value="Sas10_Utp3"/>
    <property type="match status" value="1"/>
</dbReference>
<gene>
    <name evidence="8" type="ORF">H2201_006954</name>
</gene>
<feature type="region of interest" description="Disordered" evidence="7">
    <location>
        <begin position="160"/>
        <end position="258"/>
    </location>
</feature>
<dbReference type="PANTHER" id="PTHR15341:SF3">
    <property type="entry name" value="NUCLEAR NUCLEIC ACID-BINDING PROTEIN C1D"/>
    <property type="match status" value="1"/>
</dbReference>
<evidence type="ECO:0000256" key="3">
    <source>
        <dbReference type="ARBA" id="ARBA00022552"/>
    </source>
</evidence>
<proteinExistence type="inferred from homology"/>
<evidence type="ECO:0000256" key="4">
    <source>
        <dbReference type="ARBA" id="ARBA00022884"/>
    </source>
</evidence>
<comment type="subcellular location">
    <subcellularLocation>
        <location evidence="1 6">Nucleus</location>
    </subcellularLocation>
</comment>
<organism evidence="8 9">
    <name type="scientific">Coniosporium apollinis</name>
    <dbReference type="NCBI Taxonomy" id="61459"/>
    <lineage>
        <taxon>Eukaryota</taxon>
        <taxon>Fungi</taxon>
        <taxon>Dikarya</taxon>
        <taxon>Ascomycota</taxon>
        <taxon>Pezizomycotina</taxon>
        <taxon>Dothideomycetes</taxon>
        <taxon>Dothideomycetes incertae sedis</taxon>
        <taxon>Coniosporium</taxon>
    </lineage>
</organism>
<evidence type="ECO:0000256" key="5">
    <source>
        <dbReference type="ARBA" id="ARBA00023242"/>
    </source>
</evidence>
<feature type="compositionally biased region" description="Acidic residues" evidence="7">
    <location>
        <begin position="167"/>
        <end position="187"/>
    </location>
</feature>
<dbReference type="Proteomes" id="UP001172684">
    <property type="component" value="Unassembled WGS sequence"/>
</dbReference>
<evidence type="ECO:0000256" key="7">
    <source>
        <dbReference type="SAM" id="MobiDB-lite"/>
    </source>
</evidence>
<sequence length="258" mass="28952">MDTTTLAPLLSSLSSSIDDLEDALHPLLQTPLSQTASKLPLLDKAKLHVLTTYAIESLLFSYLSLNGVNAKNHPIFAEIMRVKQYNEKIKLAEAGPGAAANRTQMLDKGAAQRFVRAGLAGNERFDRERAERQVREKEAAREKLEALETAKVRLQAEMASRKRKAEEIEEVAEEEQEEGSEDGELEPEAEKMEQEDRSPVQEKGEVPSELVKKKKLGHRNDPEKKRLKAEKKAEKKAEMNAAKRQKKKAKKEAKKQSG</sequence>
<dbReference type="PANTHER" id="PTHR15341">
    <property type="entry name" value="SUN-COR STEROID HORMONE RECEPTOR CO-REPRESSOR"/>
    <property type="match status" value="1"/>
</dbReference>
<evidence type="ECO:0000256" key="2">
    <source>
        <dbReference type="ARBA" id="ARBA00009154"/>
    </source>
</evidence>
<accession>A0ABQ9NNR8</accession>
<evidence type="ECO:0000313" key="9">
    <source>
        <dbReference type="Proteomes" id="UP001172684"/>
    </source>
</evidence>
<keyword evidence="5 6" id="KW-0539">Nucleus</keyword>
<evidence type="ECO:0000256" key="1">
    <source>
        <dbReference type="ARBA" id="ARBA00004123"/>
    </source>
</evidence>